<dbReference type="Proteomes" id="UP000780801">
    <property type="component" value="Unassembled WGS sequence"/>
</dbReference>
<sequence>MAGGEINLVDYNSTTAFWSFLIYCLVVIFVAVFFLFYASRIFAQVLSKLIRWITWHRLKAYIEIESLQIAPLGGRILFKNVRYHSRNQSITILHGYITFRYWLWNVRTEDDPIPEDSAGITRENGAAPGSDSPAGVGAGTGTSPRDADKDNCRITCNLVGLEWFMYNRTPAYDVLAATLGLNPDASPLEAVHEDNNPRVAVNMENVSQDNDSDDSWFRRCLPVKIVCDTGAIIMGNAHLQSLLVASFPVAHGMYSATKSRSSLDKYKTVLHVTFETPTIDFRPNADYNTALVGRNTAMDVPDISRLPPSKPTRFQKFKRLVSGLWAKYVGIGATRKEAEEWHGLPRYNQNASFDNLKDNKFHDYAMVRNVLQCNSLGMRYSTDVAGKVPEPSLYGQQTDYDLPPEWSLDLIIDDGVLSYGPWADRQRAEMQNFFFPNAYRHLEPTHEPQPGEDRVHAALQIMVTFSSSVTIKIPTQEKSKDWKYNDLDFQAVQAGKSARPFGWLELKALNGSMISVDIPMVYGPEGYRNVVLVELQGPTVTSSVNYAPVINLKELKIVCQLNNPLEWNAQRDWDFEFTLDTPEMFLLRDHITLIQDLSKDWTSGPPVEMPYFVPFKYEFDIKMPNFNVYTYVNEHNIINEPTEIDENASGQTLDCKVVLPFLQFSPELTTISFDVDIQNGGLKLQLPLAHTLGEFTTPDSQKFADIPSLAIKGNYNYYDFVDPSHVESLNLDVKGQGVTVKLFGNVIRYVLILMDNYAGLYINFVTMEEYRQTRDNIARTQRDERRQVISKPPSDPFEVYVRFSVTDITLQLPENLYKGDNYSEISCAEIQLDLRNLDLYMDMHVNISPLTWRRKTIKDPAIPGLRGNRSDQNYLYIDGISIYAHRLFGPLPKTTTYVANWKLDIGSIYGQIKPSFILSVGSFAKAFAYNLVDGDNAFPPEYATVTPPDITFVDLCVKEVDVSIWGEDVVSQVLLKDGVIVHFDDVINEKYLARVVLKLQSLLVRSMALTDVHRDGYANEADMSQHDSAPWVEIASLNCAFDVTVYQGAGNWKERREKQQSFVREQDRETLRCPHIYTRTGSGEGARLPRHPKLKGNHFGTIHVPPLTSDTAAYQASMRPTSIRSASSVVEVPSENGSMFEYMSSTNSILESKGPTVRRSLSSFSMGFSPVGDQDGDEDDADQEPGLQNWDDMDSDGPDTDFSSDELSENDYDEYHELPPDVSDQEPKNAPSFPVRSIPYSSYLKRHKVSTSHPAFNRNPYLPPPRVLFSQTETGDILDDAPRRHPRANFFEAFGVNDDQTSSIPSAQPSGNDNPDEKRTTIVVESTQDVKILLTPILLKIIQEFLEAINAEEWDLETMLDVTQMEYVELLTRMQPSKMHSQQFLIYIPRIHLRFIQDVMMPDTMNGGDEISMIKTRYELSSANLCAIDVVLDNASVIAAVKYEDEEFKKYVPGKIHIASFKVVESRANVDFSKFKLNSRFVSTSTARIFGIPDARHQFSKLRISHLSYLNEPVIADISFEQFSLRLMRSTTPNHFSVNLEKLAVMFINQSAEIVAGSLCSWLTFVKDLKTILKRFQLRRSKQLQTLFSEIARFSDQKAINSDPVFLTIPSTTLRLGTLFCRSDDGWKLLAHIRHCMRLMPPTITSALQESLKKPELEHFSTETMYDIVIDVFSKWRNWEMDDLRHCRLFSDVFERRQTSESDSMAPKKESLLYEVLRYSANSVQLNLGEFEATIYDEQMENKMRLAGLEFIFESRYKLDTLVQEGINSGDPAAKETSRLSSGFLDVAVKTGFKSAEVDVNPVIIAFTRHILRVERIFRPQFNKVMDPPNSSSPRQSFQISRETTAVVQAEKDTPLMKTLERFDIVFNGMAVIETIRITMTAHNLSAQVIFSQIQASALNFAKQRAFLNQDTEITSVAKSSNSNPDGSTAGRSGINKLIASLATNISSINSSLKERVYTKDNGSSISMKELLTFGIVGINTEVALSQFTPSKRPKQTKASVPREVIHLLVTFKQVNIALPRSILKLYLFAKDWREENMQSFDFLFQGVMNEWEADRTQQPKTITPSTPRELKVQVVLKTLTLESHLLPSLLFQYEAGDLMVVLHDVPPGLPLSVPQLTYTVQLMRQTVDFVANQSSPRPGDPPPSSFTDGSTTASFSLPMIRATGSVMNVLDSSTVARTRRTSISALTRGVRQPKKLESSVSFDFIEMKLNVNILDHILTAQSLLGAEANELIDILSKGAKSTPTLSSPSAQMASSPEMLYSVKVTLDGLQIAAASPSAVLYFESDQLQGIITNNPAPQPTSALKSEPVQSKLAWRLYAQNITLSLNHAGGIHVESRAENRRARKLRQAYITINLNVQNFNPNTTDEHRFAQTPVSTFYVSFLKVHALMQPQSVSRIIGLYSYYTHELDRRKELKASDMAKLADNTKRIIKSLDVEVPAYKDNTRSMLEATEIYLTIDDVAVAIPLDRREDIMDNSERQVEAFLISATSISVLTKSGETSSGTLSHLSAQFVPKFDQSRDEHFRSRSHPKMNRMSFPNISAQVESTKDSPSQQSILSKATVSGFELDIDPTIVRYLNTLSDVYDNSKVLVTSMNVEQANAPPLSTGRSDGSLHAPKSQPSSPFSTTVIWKIENTFQCSKSICRFYPKSYVAKLPRSSKFMESEPNFPHVGADASGVDRFVIPGLSLWTSLHIPLGDNPAEVQAAGPPKIHAEINIHSCENTFYPSLVPFFQDIVSGLKVGIRRQRQYSEPEILVAAPLTAPSEPTAETVPEASAVSTELQQVSTKRQELSVTCYFCIEKTKIEFNCQPMAKVMSVLTVEQGNILMSYNSDTDGNTSSTVAGTFGGASSDTRHIFSQDKGFKLETKGMIFNAVAETRRRAEQNKKTLSLAIDFRRIVVDIDLRQAEILVLMKMIWMDQANYLIRDGLTVSRSTSSSQGFEPSLSSNSIGGNANGPGTGGVIATGKRESSFLGYNIFAVARLRQMKIVGDLGSQIGKMDFALDEVCLRTKLRPFHPRSLSVTIGPLDLQFLPMERGWLEGYLKMGGISLETLSKVNRHPEFPCSVMEVVLQTHRMTSMLSYDYKKFLILAVEPTRVVLQDHWNGPNIEHDVSQAIIARLQGLRLLAGAKTVPVFKTLLSRLTGTLEQKQSAAESEFKKALKHASTLRPTVQETTAAGPLTPTSEKSSISLKNRIQAAWGAVGRVQVTVGNLDLSLFPYFLTDKECTHACVQGVKVKLDRYMIYADSEPPVIHRLTGINMGQLSLQKYILQVIDQSTANSFTLEQWFDRIRSPSSATIARLPATSQMMESWQVLDSMVIEHICKTQFEGLIDIATDYRLFRGVEKNFQRFLEEMSIKSYRNESILGDTGTTETEPSNPQDESTAAVLTGEELGTKNGLKGPGGQPLSRVNSNEAGGAGLEVMIPEPRTSGAAANDRSQESKSTQGSNLALTTTTSPGIKNGFLGLTQSSPVQSTEETTSSSGPLNAVSPVSSLKSPLSLFSSLSPDSSSSSPGVTGSINGINGSETRESNGTLPTETAVTATSLNEAKAGQQKQQGQVGEEAPPTQLLFQAREQIVFKPALDVLPNTPLPLGQLGFKKEDIPPIVHMVTTGLETGLLAVAEFHAKKVEMSGLQDIWEGRVEDDEEM</sequence>
<feature type="region of interest" description="Disordered" evidence="1">
    <location>
        <begin position="1161"/>
        <end position="1236"/>
    </location>
</feature>
<feature type="compositionally biased region" description="Polar residues" evidence="1">
    <location>
        <begin position="3510"/>
        <end position="3530"/>
    </location>
</feature>
<dbReference type="EMBL" id="JAABOA010000052">
    <property type="protein sequence ID" value="KAF9586262.1"/>
    <property type="molecule type" value="Genomic_DNA"/>
</dbReference>
<evidence type="ECO:0000313" key="4">
    <source>
        <dbReference type="EMBL" id="KAF9586262.1"/>
    </source>
</evidence>
<dbReference type="InterPro" id="IPR029636">
    <property type="entry name" value="Csf1"/>
</dbReference>
<dbReference type="PANTHER" id="PTHR32085">
    <property type="entry name" value="PROTEIN CSF1"/>
    <property type="match status" value="1"/>
</dbReference>
<feature type="region of interest" description="Disordered" evidence="1">
    <location>
        <begin position="1298"/>
        <end position="1318"/>
    </location>
</feature>
<comment type="caution">
    <text evidence="4">The sequence shown here is derived from an EMBL/GenBank/DDBJ whole genome shotgun (WGS) entry which is preliminary data.</text>
</comment>
<keyword evidence="2" id="KW-1133">Transmembrane helix</keyword>
<feature type="region of interest" description="Disordered" evidence="1">
    <location>
        <begin position="2599"/>
        <end position="2621"/>
    </location>
</feature>
<evidence type="ECO:0000256" key="1">
    <source>
        <dbReference type="SAM" id="MobiDB-lite"/>
    </source>
</evidence>
<keyword evidence="2" id="KW-0472">Membrane</keyword>
<feature type="compositionally biased region" description="Polar residues" evidence="1">
    <location>
        <begin position="3365"/>
        <end position="3379"/>
    </location>
</feature>
<dbReference type="PANTHER" id="PTHR32085:SF3">
    <property type="entry name" value="PROTEIN CSF1"/>
    <property type="match status" value="1"/>
</dbReference>
<feature type="region of interest" description="Disordered" evidence="1">
    <location>
        <begin position="3359"/>
        <end position="3409"/>
    </location>
</feature>
<accession>A0A9P6G383</accession>
<feature type="compositionally biased region" description="Acidic residues" evidence="1">
    <location>
        <begin position="1191"/>
        <end position="1212"/>
    </location>
</feature>
<feature type="region of interest" description="Disordered" evidence="1">
    <location>
        <begin position="114"/>
        <end position="146"/>
    </location>
</feature>
<dbReference type="OrthoDB" id="10051416at2759"/>
<keyword evidence="5" id="KW-1185">Reference proteome</keyword>
<gene>
    <name evidence="4" type="ORF">BGW38_007796</name>
</gene>
<feature type="compositionally biased region" description="Polar residues" evidence="1">
    <location>
        <begin position="1298"/>
        <end position="1313"/>
    </location>
</feature>
<evidence type="ECO:0000313" key="5">
    <source>
        <dbReference type="Proteomes" id="UP000780801"/>
    </source>
</evidence>
<evidence type="ECO:0000256" key="2">
    <source>
        <dbReference type="SAM" id="Phobius"/>
    </source>
</evidence>
<feature type="region of interest" description="Disordered" evidence="1">
    <location>
        <begin position="2132"/>
        <end position="2152"/>
    </location>
</feature>
<proteinExistence type="predicted"/>
<dbReference type="Pfam" id="PF21678">
    <property type="entry name" value="Csf1_N"/>
    <property type="match status" value="1"/>
</dbReference>
<organism evidence="4 5">
    <name type="scientific">Lunasporangiospora selenospora</name>
    <dbReference type="NCBI Taxonomy" id="979761"/>
    <lineage>
        <taxon>Eukaryota</taxon>
        <taxon>Fungi</taxon>
        <taxon>Fungi incertae sedis</taxon>
        <taxon>Mucoromycota</taxon>
        <taxon>Mortierellomycotina</taxon>
        <taxon>Mortierellomycetes</taxon>
        <taxon>Mortierellales</taxon>
        <taxon>Mortierellaceae</taxon>
        <taxon>Lunasporangiospora</taxon>
    </lineage>
</organism>
<feature type="compositionally biased region" description="Polar residues" evidence="1">
    <location>
        <begin position="3462"/>
        <end position="3480"/>
    </location>
</feature>
<feature type="compositionally biased region" description="Low complexity" evidence="1">
    <location>
        <begin position="3485"/>
        <end position="3509"/>
    </location>
</feature>
<feature type="compositionally biased region" description="Polar residues" evidence="1">
    <location>
        <begin position="3437"/>
        <end position="3454"/>
    </location>
</feature>
<dbReference type="GO" id="GO:0016020">
    <property type="term" value="C:membrane"/>
    <property type="evidence" value="ECO:0007669"/>
    <property type="project" value="InterPro"/>
</dbReference>
<feature type="compositionally biased region" description="Acidic residues" evidence="1">
    <location>
        <begin position="1174"/>
        <end position="1183"/>
    </location>
</feature>
<name>A0A9P6G383_9FUNG</name>
<feature type="transmembrane region" description="Helical" evidence="2">
    <location>
        <begin position="20"/>
        <end position="39"/>
    </location>
</feature>
<dbReference type="GO" id="GO:0006113">
    <property type="term" value="P:fermentation"/>
    <property type="evidence" value="ECO:0007669"/>
    <property type="project" value="InterPro"/>
</dbReference>
<feature type="domain" description="Csf1 N-terminal" evidence="3">
    <location>
        <begin position="32"/>
        <end position="774"/>
    </location>
</feature>
<reference evidence="4" key="1">
    <citation type="journal article" date="2020" name="Fungal Divers.">
        <title>Resolving the Mortierellaceae phylogeny through synthesis of multi-gene phylogenetics and phylogenomics.</title>
        <authorList>
            <person name="Vandepol N."/>
            <person name="Liber J."/>
            <person name="Desiro A."/>
            <person name="Na H."/>
            <person name="Kennedy M."/>
            <person name="Barry K."/>
            <person name="Grigoriev I.V."/>
            <person name="Miller A.N."/>
            <person name="O'Donnell K."/>
            <person name="Stajich J.E."/>
            <person name="Bonito G."/>
        </authorList>
    </citation>
    <scope>NUCLEOTIDE SEQUENCE</scope>
    <source>
        <strain evidence="4">KOD1015</strain>
    </source>
</reference>
<dbReference type="InterPro" id="IPR048636">
    <property type="entry name" value="Csf1_N"/>
</dbReference>
<evidence type="ECO:0000259" key="3">
    <source>
        <dbReference type="Pfam" id="PF21678"/>
    </source>
</evidence>
<feature type="region of interest" description="Disordered" evidence="1">
    <location>
        <begin position="3426"/>
        <end position="3530"/>
    </location>
</feature>
<keyword evidence="2" id="KW-0812">Transmembrane</keyword>
<protein>
    <recommendedName>
        <fullName evidence="3">Csf1 N-terminal domain-containing protein</fullName>
    </recommendedName>
</protein>